<proteinExistence type="predicted"/>
<dbReference type="Proteomes" id="UP001279734">
    <property type="component" value="Unassembled WGS sequence"/>
</dbReference>
<feature type="region of interest" description="Disordered" evidence="7">
    <location>
        <begin position="1"/>
        <end position="122"/>
    </location>
</feature>
<feature type="compositionally biased region" description="Basic and acidic residues" evidence="7">
    <location>
        <begin position="1256"/>
        <end position="1273"/>
    </location>
</feature>
<evidence type="ECO:0000256" key="7">
    <source>
        <dbReference type="SAM" id="MobiDB-lite"/>
    </source>
</evidence>
<feature type="region of interest" description="Disordered" evidence="7">
    <location>
        <begin position="900"/>
        <end position="921"/>
    </location>
</feature>
<comment type="subcellular location">
    <subcellularLocation>
        <location evidence="1">Membrane</location>
        <topology evidence="1">Single-pass membrane protein</topology>
    </subcellularLocation>
</comment>
<dbReference type="Pfam" id="PF04576">
    <property type="entry name" value="Zein-binding"/>
    <property type="match status" value="1"/>
</dbReference>
<keyword evidence="2 8" id="KW-0812">Transmembrane</keyword>
<dbReference type="GO" id="GO:0080115">
    <property type="term" value="F:myosin XI tail binding"/>
    <property type="evidence" value="ECO:0007669"/>
    <property type="project" value="UniProtKB-ARBA"/>
</dbReference>
<dbReference type="PROSITE" id="PS50084">
    <property type="entry name" value="KH_TYPE_1"/>
    <property type="match status" value="3"/>
</dbReference>
<dbReference type="SUPFAM" id="SSF54791">
    <property type="entry name" value="Eukaryotic type KH-domain (KH-domain type I)"/>
    <property type="match status" value="3"/>
</dbReference>
<gene>
    <name evidence="10" type="ORF">Nepgr_009655</name>
</gene>
<keyword evidence="4 8" id="KW-0472">Membrane</keyword>
<keyword evidence="11" id="KW-1185">Reference proteome</keyword>
<keyword evidence="5" id="KW-0694">RNA-binding</keyword>
<dbReference type="InterPro" id="IPR004088">
    <property type="entry name" value="KH_dom_type_1"/>
</dbReference>
<dbReference type="GO" id="GO:0003723">
    <property type="term" value="F:RNA binding"/>
    <property type="evidence" value="ECO:0007669"/>
    <property type="project" value="UniProtKB-UniRule"/>
</dbReference>
<keyword evidence="6" id="KW-0175">Coiled coil</keyword>
<evidence type="ECO:0000256" key="4">
    <source>
        <dbReference type="ARBA" id="ARBA00023136"/>
    </source>
</evidence>
<dbReference type="SMART" id="SM00322">
    <property type="entry name" value="KH"/>
    <property type="match status" value="3"/>
</dbReference>
<dbReference type="InterPro" id="IPR007656">
    <property type="entry name" value="GTD-bd"/>
</dbReference>
<feature type="compositionally biased region" description="Polar residues" evidence="7">
    <location>
        <begin position="61"/>
        <end position="77"/>
    </location>
</feature>
<dbReference type="InterPro" id="IPR004087">
    <property type="entry name" value="KH_dom"/>
</dbReference>
<evidence type="ECO:0000256" key="6">
    <source>
        <dbReference type="SAM" id="Coils"/>
    </source>
</evidence>
<dbReference type="CDD" id="cd22461">
    <property type="entry name" value="KH-I_PEPPER_like_rpt3"/>
    <property type="match status" value="1"/>
</dbReference>
<dbReference type="Gene3D" id="3.30.1370.10">
    <property type="entry name" value="K Homology domain, type 1"/>
    <property type="match status" value="1"/>
</dbReference>
<dbReference type="PROSITE" id="PS51775">
    <property type="entry name" value="GTD_BINDING"/>
    <property type="match status" value="1"/>
</dbReference>
<dbReference type="PANTHER" id="PTHR31448">
    <property type="entry name" value="MYOSIN-BINDING PROTEIN 2"/>
    <property type="match status" value="1"/>
</dbReference>
<dbReference type="Gene3D" id="3.30.310.210">
    <property type="match status" value="1"/>
</dbReference>
<feature type="transmembrane region" description="Helical" evidence="8">
    <location>
        <begin position="535"/>
        <end position="563"/>
    </location>
</feature>
<dbReference type="Pfam" id="PF00013">
    <property type="entry name" value="KH_1"/>
    <property type="match status" value="3"/>
</dbReference>
<name>A0AAD3XKJ8_NEPGR</name>
<dbReference type="EMBL" id="BSYO01000007">
    <property type="protein sequence ID" value="GMH07815.1"/>
    <property type="molecule type" value="Genomic_DNA"/>
</dbReference>
<feature type="coiled-coil region" evidence="6">
    <location>
        <begin position="1157"/>
        <end position="1251"/>
    </location>
</feature>
<feature type="compositionally biased region" description="Basic and acidic residues" evidence="7">
    <location>
        <begin position="1283"/>
        <end position="1294"/>
    </location>
</feature>
<dbReference type="InterPro" id="IPR039306">
    <property type="entry name" value="MYOB"/>
</dbReference>
<accession>A0AAD3XKJ8</accession>
<dbReference type="InterPro" id="IPR036612">
    <property type="entry name" value="KH_dom_type_1_sf"/>
</dbReference>
<evidence type="ECO:0000313" key="10">
    <source>
        <dbReference type="EMBL" id="GMH07815.1"/>
    </source>
</evidence>
<evidence type="ECO:0000256" key="5">
    <source>
        <dbReference type="PROSITE-ProRule" id="PRU00117"/>
    </source>
</evidence>
<dbReference type="CDD" id="cd22460">
    <property type="entry name" value="KH-I_PEPPER_rpt2_like"/>
    <property type="match status" value="1"/>
</dbReference>
<comment type="caution">
    <text evidence="10">The sequence shown here is derived from an EMBL/GenBank/DDBJ whole genome shotgun (WGS) entry which is preliminary data.</text>
</comment>
<evidence type="ECO:0000313" key="11">
    <source>
        <dbReference type="Proteomes" id="UP001279734"/>
    </source>
</evidence>
<dbReference type="CDD" id="cd22459">
    <property type="entry name" value="KH-I_PEPPER_rpt1_like"/>
    <property type="match status" value="1"/>
</dbReference>
<keyword evidence="3 8" id="KW-1133">Transmembrane helix</keyword>
<dbReference type="GO" id="GO:0016020">
    <property type="term" value="C:membrane"/>
    <property type="evidence" value="ECO:0007669"/>
    <property type="project" value="UniProtKB-SubCell"/>
</dbReference>
<reference evidence="10" key="1">
    <citation type="submission" date="2023-05" db="EMBL/GenBank/DDBJ databases">
        <title>Nepenthes gracilis genome sequencing.</title>
        <authorList>
            <person name="Fukushima K."/>
        </authorList>
    </citation>
    <scope>NUCLEOTIDE SEQUENCE</scope>
    <source>
        <strain evidence="10">SING2019-196</strain>
    </source>
</reference>
<organism evidence="10 11">
    <name type="scientific">Nepenthes gracilis</name>
    <name type="common">Slender pitcher plant</name>
    <dbReference type="NCBI Taxonomy" id="150966"/>
    <lineage>
        <taxon>Eukaryota</taxon>
        <taxon>Viridiplantae</taxon>
        <taxon>Streptophyta</taxon>
        <taxon>Embryophyta</taxon>
        <taxon>Tracheophyta</taxon>
        <taxon>Spermatophyta</taxon>
        <taxon>Magnoliopsida</taxon>
        <taxon>eudicotyledons</taxon>
        <taxon>Gunneridae</taxon>
        <taxon>Pentapetalae</taxon>
        <taxon>Caryophyllales</taxon>
        <taxon>Nepenthaceae</taxon>
        <taxon>Nepenthes</taxon>
    </lineage>
</organism>
<feature type="region of interest" description="Disordered" evidence="7">
    <location>
        <begin position="1256"/>
        <end position="1301"/>
    </location>
</feature>
<evidence type="ECO:0000256" key="3">
    <source>
        <dbReference type="ARBA" id="ARBA00022989"/>
    </source>
</evidence>
<dbReference type="PANTHER" id="PTHR31448:SF32">
    <property type="entry name" value="MYOSIN-BINDING PROTEIN 1"/>
    <property type="match status" value="1"/>
</dbReference>
<feature type="compositionally biased region" description="Basic and acidic residues" evidence="7">
    <location>
        <begin position="80"/>
        <end position="105"/>
    </location>
</feature>
<feature type="transmembrane region" description="Helical" evidence="8">
    <location>
        <begin position="575"/>
        <end position="595"/>
    </location>
</feature>
<evidence type="ECO:0000259" key="9">
    <source>
        <dbReference type="PROSITE" id="PS51775"/>
    </source>
</evidence>
<feature type="region of interest" description="Disordered" evidence="7">
    <location>
        <begin position="946"/>
        <end position="969"/>
    </location>
</feature>
<evidence type="ECO:0000256" key="2">
    <source>
        <dbReference type="ARBA" id="ARBA00022692"/>
    </source>
</evidence>
<protein>
    <recommendedName>
        <fullName evidence="9">GTD-binding domain-containing protein</fullName>
    </recommendedName>
</protein>
<feature type="compositionally biased region" description="Polar residues" evidence="7">
    <location>
        <begin position="946"/>
        <end position="957"/>
    </location>
</feature>
<evidence type="ECO:0000256" key="8">
    <source>
        <dbReference type="SAM" id="Phobius"/>
    </source>
</evidence>
<sequence>MAELEQFAGNEAEQQSFPGSEYEQQSLPGSEYEQQSLVGTKFEQQNFNVNDYEQQDFVGNESENQNFAGNESEQNFAATEPEHPVENEPVHSLPEMELKQDFSENEHEEMEEDPQNLHPEEKPELENNAEVVAEKKWPGWPGESVFRMLVPAQKVGNIIGRKGEYIKKIVEETRARIKILDGPPGTAERAVMVSAKEEPDAALPPAMDGLLRVHKRIVDGLEGDSAHAPPVAGGKVSTRMLVPATQAGSLIGKQGSTVKSIQETSSCIVRVLGQEDLPVFALQDDRVVEVVGEPAGVHKAVELIASHLRKFLVDRTIVPQFEMQMQPSTHMEHMPPQSTWGPPPLHGLPSNVVGAPGYGHSQQYMPPPRQLDNYYPPPDMPPSDRQPHPGISTYGREPLMGVHASSNPQPTPAMITQVTQHMQIPLSYADAVIGAGGASISYIRRASGATITVQETRGAPGEMTVEISGSASQVQAAQQLIQNFMAEAAAPAQTQAAGPNDHGYNQGYNSYAAAPAPTYGSPPASSDLLPGNISFFFWVSSLSSCYFLPGLPINLGGFVPVLFRQRDFTTVLASAFLEWLLIFMLLLNAIVAYLITKFARYCELPIPCLLCSRLDHVLGGERVGFYWDLVCQRHKSEISSLVLCNVHGKLVDAHGMCENCLFSFAMKKDESDAETYSWLVGKLRPNPGMDIDEAPLLDDHHKPTASRMKCCSCCDEFCSSRSLAQKLLQAKSAELYGSDLDVPLFIEFRQNANNMKNQHGSPANSSNAGTAEDSLPYFGYSGLKITSDTESEGHRSDNEDLRALICETNNHQHDIGVESVQEDLQIPILAEDSTNATTINLLSLAVNEDFGTLIGENNNPQEDLRVESVQMEPVITTPAVASPHVLPSFLVLEPAKSTSQVQSGITEHHDGPSDAFASAIGNGFEEPNWQEVDSKAHPDSLDELINVNNAPASSNPGDQLKTPPPSQTELININGVNESSKFGDVSVFQSEDNADIRKAGDIGQTQVDEIHHVESKPITADAMGSKMNTGSNDSGLQMHSYLDLGDAYKLAVSNRGKQFSGKLLEQARKDSTRITEDLKLLLSQLSSPRGLELPLNMISPRVSGNLEELKTFDSPAANGMQVLQKRISLERNESGTDSLDLSIVSEIEGETELDRLKRQADHDKRLMSALCKELEEERNASAIAANHAMAMITRLQEEKATLQMEALHDLRMMEDQAEYDMEALQNLNSLLTEKEKEIQDLEAELEFYKRKSPDKLPLENKLEPTPDTGHAEEVTSGSNHSASEQKGDLHDRDGVLSGESNMGSSKDLWLEFEDEKLYISRCLNKLEKKLHLFSNNGVYSNLTNGDCFGKEGEDLSDSKWHKEGSQMTSELEENDLLLQTDAFISKGSQHTLVRHTQSLKSSRSADQASLINKETDMVILGYETASFSLKENIVPTDRWLLERHPDCPECCSAAKSWESKKPVPWSSERPCRRPERWLPILLPYLLILLTASVKIQTPLFNAIRRSLKNLPTKSSLTKGVGIEGLQLSEARVFSAYGLCDPPLLSLLLYFVRSVKLNWAFTV</sequence>
<feature type="compositionally biased region" description="Polar residues" evidence="7">
    <location>
        <begin position="12"/>
        <end position="52"/>
    </location>
</feature>
<evidence type="ECO:0000256" key="1">
    <source>
        <dbReference type="ARBA" id="ARBA00004167"/>
    </source>
</evidence>
<feature type="domain" description="GTD-binding" evidence="9">
    <location>
        <begin position="1151"/>
        <end position="1249"/>
    </location>
</feature>